<dbReference type="GO" id="GO:0005829">
    <property type="term" value="C:cytosol"/>
    <property type="evidence" value="ECO:0007669"/>
    <property type="project" value="TreeGrafter"/>
</dbReference>
<dbReference type="Proteomes" id="UP000194137">
    <property type="component" value="Chromosome"/>
</dbReference>
<feature type="domain" description="Tetrapyrrole biosynthesis uroporphyrinogen III synthase" evidence="1">
    <location>
        <begin position="14"/>
        <end position="233"/>
    </location>
</feature>
<dbReference type="PANTHER" id="PTHR12390:SF0">
    <property type="entry name" value="UROPORPHYRINOGEN-III SYNTHASE"/>
    <property type="match status" value="1"/>
</dbReference>
<keyword evidence="3" id="KW-1185">Reference proteome</keyword>
<dbReference type="Gene3D" id="3.40.50.10090">
    <property type="match status" value="2"/>
</dbReference>
<dbReference type="GO" id="GO:0004852">
    <property type="term" value="F:uroporphyrinogen-III synthase activity"/>
    <property type="evidence" value="ECO:0007669"/>
    <property type="project" value="InterPro"/>
</dbReference>
<dbReference type="KEGG" id="psin:CAK95_08420"/>
<sequence length="236" mass="24987">MRLLLTRPVFEAERTAAALRARGHEVAFAPMLEIEHIPDVSIGAGPWSAVLMTSGNAARAIAEHPQHDRLASLRCFAVGAQTAAAAKRAGFNDVVSANGDGGDLAKVILQHVASDAEPLLYLAGDDRARDMAAELAPAGLRLEIVVIYRAKAAAHFATEINDGLRSGRFDGVLHYSRRSTEIFVACARESNVTAAAAGLKHFCLSRRASEPLSDIGATQIAVAARPDEAAMLELIS</sequence>
<organism evidence="2 3">
    <name type="scientific">Pseudorhodoplanes sinuspersici</name>
    <dbReference type="NCBI Taxonomy" id="1235591"/>
    <lineage>
        <taxon>Bacteria</taxon>
        <taxon>Pseudomonadati</taxon>
        <taxon>Pseudomonadota</taxon>
        <taxon>Alphaproteobacteria</taxon>
        <taxon>Hyphomicrobiales</taxon>
        <taxon>Pseudorhodoplanes</taxon>
    </lineage>
</organism>
<dbReference type="Pfam" id="PF02602">
    <property type="entry name" value="HEM4"/>
    <property type="match status" value="1"/>
</dbReference>
<dbReference type="AlphaFoldDB" id="A0A1W6ZNX8"/>
<protein>
    <recommendedName>
        <fullName evidence="1">Tetrapyrrole biosynthesis uroporphyrinogen III synthase domain-containing protein</fullName>
    </recommendedName>
</protein>
<gene>
    <name evidence="2" type="ORF">CAK95_08420</name>
</gene>
<dbReference type="GO" id="GO:0006780">
    <property type="term" value="P:uroporphyrinogen III biosynthetic process"/>
    <property type="evidence" value="ECO:0007669"/>
    <property type="project" value="InterPro"/>
</dbReference>
<dbReference type="InterPro" id="IPR036108">
    <property type="entry name" value="4pyrrol_syn_uPrphyn_synt_sf"/>
</dbReference>
<name>A0A1W6ZNX8_9HYPH</name>
<evidence type="ECO:0000313" key="3">
    <source>
        <dbReference type="Proteomes" id="UP000194137"/>
    </source>
</evidence>
<dbReference type="PANTHER" id="PTHR12390">
    <property type="entry name" value="UROPORPHYRINOGEN III SYNTHASE"/>
    <property type="match status" value="1"/>
</dbReference>
<dbReference type="STRING" id="1235591.CAK95_08420"/>
<dbReference type="SUPFAM" id="SSF69618">
    <property type="entry name" value="HemD-like"/>
    <property type="match status" value="1"/>
</dbReference>
<dbReference type="InterPro" id="IPR039793">
    <property type="entry name" value="UROS/Hem4"/>
</dbReference>
<evidence type="ECO:0000259" key="1">
    <source>
        <dbReference type="Pfam" id="PF02602"/>
    </source>
</evidence>
<dbReference type="OrthoDB" id="7163809at2"/>
<evidence type="ECO:0000313" key="2">
    <source>
        <dbReference type="EMBL" id="ARP99106.1"/>
    </source>
</evidence>
<dbReference type="EMBL" id="CP021112">
    <property type="protein sequence ID" value="ARP99106.1"/>
    <property type="molecule type" value="Genomic_DNA"/>
</dbReference>
<dbReference type="CDD" id="cd06578">
    <property type="entry name" value="HemD"/>
    <property type="match status" value="1"/>
</dbReference>
<accession>A0A1W6ZNX8</accession>
<proteinExistence type="predicted"/>
<dbReference type="InterPro" id="IPR003754">
    <property type="entry name" value="4pyrrol_synth_uPrphyn_synth"/>
</dbReference>
<reference evidence="2 3" key="1">
    <citation type="submission" date="2017-05" db="EMBL/GenBank/DDBJ databases">
        <title>Full genome sequence of Pseudorhodoplanes sinuspersici.</title>
        <authorList>
            <person name="Dastgheib S.M.M."/>
            <person name="Shavandi M."/>
            <person name="Tirandaz H."/>
        </authorList>
    </citation>
    <scope>NUCLEOTIDE SEQUENCE [LARGE SCALE GENOMIC DNA]</scope>
    <source>
        <strain evidence="2 3">RIPI110</strain>
    </source>
</reference>
<dbReference type="RefSeq" id="WP_086087515.1">
    <property type="nucleotide sequence ID" value="NZ_CP021112.1"/>
</dbReference>